<reference evidence="2 3" key="1">
    <citation type="submission" date="2020-02" db="EMBL/GenBank/DDBJ databases">
        <title>Sequencing the genomes of 1000 actinobacteria strains.</title>
        <authorList>
            <person name="Klenk H.-P."/>
        </authorList>
    </citation>
    <scope>NUCLEOTIDE SEQUENCE [LARGE SCALE GENOMIC DNA]</scope>
    <source>
        <strain evidence="2 3">DSM 27960</strain>
    </source>
</reference>
<accession>A0A7X5TV08</accession>
<organism evidence="2 3">
    <name type="scientific">Lysinibacter cavernae</name>
    <dbReference type="NCBI Taxonomy" id="1640652"/>
    <lineage>
        <taxon>Bacteria</taxon>
        <taxon>Bacillati</taxon>
        <taxon>Actinomycetota</taxon>
        <taxon>Actinomycetes</taxon>
        <taxon>Micrococcales</taxon>
        <taxon>Microbacteriaceae</taxon>
        <taxon>Lysinibacter</taxon>
    </lineage>
</organism>
<evidence type="ECO:0000313" key="2">
    <source>
        <dbReference type="EMBL" id="NIH54232.1"/>
    </source>
</evidence>
<protein>
    <submittedName>
        <fullName evidence="2">Putative SprT family Zn-dependent metalloprotease</fullName>
    </submittedName>
</protein>
<keyword evidence="2" id="KW-0645">Protease</keyword>
<evidence type="ECO:0000313" key="3">
    <source>
        <dbReference type="Proteomes" id="UP000541033"/>
    </source>
</evidence>
<dbReference type="GO" id="GO:0006950">
    <property type="term" value="P:response to stress"/>
    <property type="evidence" value="ECO:0007669"/>
    <property type="project" value="UniProtKB-ARBA"/>
</dbReference>
<dbReference type="AlphaFoldDB" id="A0A7X5TV08"/>
<dbReference type="SMART" id="SM00731">
    <property type="entry name" value="SprT"/>
    <property type="match status" value="1"/>
</dbReference>
<dbReference type="Pfam" id="PF10263">
    <property type="entry name" value="SprT-like"/>
    <property type="match status" value="1"/>
</dbReference>
<keyword evidence="2" id="KW-0482">Metalloprotease</keyword>
<dbReference type="GO" id="GO:0006508">
    <property type="term" value="P:proteolysis"/>
    <property type="evidence" value="ECO:0007669"/>
    <property type="project" value="UniProtKB-KW"/>
</dbReference>
<keyword evidence="3" id="KW-1185">Reference proteome</keyword>
<dbReference type="Proteomes" id="UP000541033">
    <property type="component" value="Unassembled WGS sequence"/>
</dbReference>
<evidence type="ECO:0000259" key="1">
    <source>
        <dbReference type="SMART" id="SM00731"/>
    </source>
</evidence>
<dbReference type="EMBL" id="JAAMOX010000002">
    <property type="protein sequence ID" value="NIH54232.1"/>
    <property type="molecule type" value="Genomic_DNA"/>
</dbReference>
<dbReference type="InterPro" id="IPR006640">
    <property type="entry name" value="SprT-like_domain"/>
</dbReference>
<proteinExistence type="predicted"/>
<dbReference type="Gene3D" id="3.30.2010.10">
    <property type="entry name" value="Metalloproteases ('zincins'), catalytic domain"/>
    <property type="match status" value="1"/>
</dbReference>
<dbReference type="RefSeq" id="WP_167150635.1">
    <property type="nucleotide sequence ID" value="NZ_JAAMOX010000002.1"/>
</dbReference>
<gene>
    <name evidence="2" type="ORF">FHX76_002128</name>
</gene>
<comment type="caution">
    <text evidence="2">The sequence shown here is derived from an EMBL/GenBank/DDBJ whole genome shotgun (WGS) entry which is preliminary data.</text>
</comment>
<name>A0A7X5TV08_9MICO</name>
<keyword evidence="2" id="KW-0378">Hydrolase</keyword>
<dbReference type="GO" id="GO:0008237">
    <property type="term" value="F:metallopeptidase activity"/>
    <property type="evidence" value="ECO:0007669"/>
    <property type="project" value="UniProtKB-KW"/>
</dbReference>
<sequence length="165" mass="18944">MAELTRVRVWAQALINLHLDSNSWTFDFDNAKRRAGLCDYQKKRITVSRYLAAKYDDDEIHQILLHEIAHALAGHRAGHGQKWKAIADDLGYDGKRLHDGESAHELAPYVGTCPAGHHHYRYRKPTRPLACGLCGRGFRQEHLITWRTQTLDPGERRALQRAARE</sequence>
<feature type="domain" description="SprT-like" evidence="1">
    <location>
        <begin position="2"/>
        <end position="141"/>
    </location>
</feature>